<sequence length="104" mass="11809">MERFQQELKMTGETLQTMEDIYDTKSAKILDDHFWSEVSEIKLSPPLAAAGWPAPSRSPMPLPLAICRLNDEGPSPNLLPWKSITAKFLKAYWLIGLRMKPILP</sequence>
<dbReference type="AlphaFoldDB" id="A0A314Z068"/>
<dbReference type="EMBL" id="PJQY01000366">
    <property type="protein sequence ID" value="PQQ12219.1"/>
    <property type="molecule type" value="Genomic_DNA"/>
</dbReference>
<organism evidence="1 2">
    <name type="scientific">Prunus yedoensis var. nudiflora</name>
    <dbReference type="NCBI Taxonomy" id="2094558"/>
    <lineage>
        <taxon>Eukaryota</taxon>
        <taxon>Viridiplantae</taxon>
        <taxon>Streptophyta</taxon>
        <taxon>Embryophyta</taxon>
        <taxon>Tracheophyta</taxon>
        <taxon>Spermatophyta</taxon>
        <taxon>Magnoliopsida</taxon>
        <taxon>eudicotyledons</taxon>
        <taxon>Gunneridae</taxon>
        <taxon>Pentapetalae</taxon>
        <taxon>rosids</taxon>
        <taxon>fabids</taxon>
        <taxon>Rosales</taxon>
        <taxon>Rosaceae</taxon>
        <taxon>Amygdaloideae</taxon>
        <taxon>Amygdaleae</taxon>
        <taxon>Prunus</taxon>
    </lineage>
</organism>
<comment type="caution">
    <text evidence="1">The sequence shown here is derived from an EMBL/GenBank/DDBJ whole genome shotgun (WGS) entry which is preliminary data.</text>
</comment>
<name>A0A314Z068_PRUYE</name>
<protein>
    <submittedName>
        <fullName evidence="1">Uncharacterized protein</fullName>
    </submittedName>
</protein>
<evidence type="ECO:0000313" key="1">
    <source>
        <dbReference type="EMBL" id="PQQ12219.1"/>
    </source>
</evidence>
<proteinExistence type="predicted"/>
<gene>
    <name evidence="1" type="ORF">Pyn_15599</name>
</gene>
<evidence type="ECO:0000313" key="2">
    <source>
        <dbReference type="Proteomes" id="UP000250321"/>
    </source>
</evidence>
<dbReference type="Proteomes" id="UP000250321">
    <property type="component" value="Unassembled WGS sequence"/>
</dbReference>
<keyword evidence="2" id="KW-1185">Reference proteome</keyword>
<accession>A0A314Z068</accession>
<reference evidence="1 2" key="1">
    <citation type="submission" date="2018-02" db="EMBL/GenBank/DDBJ databases">
        <title>Draft genome of wild Prunus yedoensis var. nudiflora.</title>
        <authorList>
            <person name="Baek S."/>
            <person name="Kim J.-H."/>
            <person name="Choi K."/>
            <person name="Kim G.-B."/>
            <person name="Cho A."/>
            <person name="Jang H."/>
            <person name="Shin C.-H."/>
            <person name="Yu H.-J."/>
            <person name="Mun J.-H."/>
        </authorList>
    </citation>
    <scope>NUCLEOTIDE SEQUENCE [LARGE SCALE GENOMIC DNA]</scope>
    <source>
        <strain evidence="2">cv. Jeju island</strain>
        <tissue evidence="1">Leaf</tissue>
    </source>
</reference>